<keyword evidence="2" id="KW-0812">Transmembrane</keyword>
<dbReference type="VEuPathDB" id="FungiDB:AeMF1_016911"/>
<keyword evidence="2" id="KW-1133">Transmembrane helix</keyword>
<keyword evidence="2" id="KW-0472">Membrane</keyword>
<sequence length="338" mass="36273">MRLLLLRASFFFLLATNVLGDCDDCALTGDCTEAYKGAYPGTYCGRVGGVQCCCPVTKQCAATVFDCRCRTSPFPGYAPPQNPIDRSDDVVVAVVFFSVLFLFCCAYYCVRFHCGPAKKTESTAIHQPPNIQKLASLPQPNVYAKPSWQTSLPVNGSHAGPGPEFRSQMTWQAEGPLPPVKGTNAYKSQMTWHPSSVSTASHVGQQYTSYGSVPRNQHHPGHQLPLTIDEMQSPTTTPPPPGYGVPTSYQGAPAYAAQPSFQADPGYGATNAVYQPAYQTLPPYATQPSFQAPAPQRSPARSPARSPSRSPANLSMQAPYPLGQTAYHPSIPSAPPGP</sequence>
<feature type="chain" id="PRO_5026202633" description="EGF-like domain-containing protein" evidence="3">
    <location>
        <begin position="21"/>
        <end position="338"/>
    </location>
</feature>
<feature type="transmembrane region" description="Helical" evidence="2">
    <location>
        <begin position="90"/>
        <end position="110"/>
    </location>
</feature>
<evidence type="ECO:0000256" key="2">
    <source>
        <dbReference type="SAM" id="Phobius"/>
    </source>
</evidence>
<organism evidence="4 5">
    <name type="scientific">Aphanomyces euteiches</name>
    <dbReference type="NCBI Taxonomy" id="100861"/>
    <lineage>
        <taxon>Eukaryota</taxon>
        <taxon>Sar</taxon>
        <taxon>Stramenopiles</taxon>
        <taxon>Oomycota</taxon>
        <taxon>Saprolegniomycetes</taxon>
        <taxon>Saprolegniales</taxon>
        <taxon>Verrucalvaceae</taxon>
        <taxon>Aphanomyces</taxon>
    </lineage>
</organism>
<feature type="compositionally biased region" description="Low complexity" evidence="1">
    <location>
        <begin position="287"/>
        <end position="312"/>
    </location>
</feature>
<name>A0A6G0XXN4_9STRA</name>
<evidence type="ECO:0000313" key="5">
    <source>
        <dbReference type="Proteomes" id="UP000481153"/>
    </source>
</evidence>
<dbReference type="Proteomes" id="UP000481153">
    <property type="component" value="Unassembled WGS sequence"/>
</dbReference>
<evidence type="ECO:0000313" key="4">
    <source>
        <dbReference type="EMBL" id="KAF0745374.1"/>
    </source>
</evidence>
<evidence type="ECO:0000256" key="3">
    <source>
        <dbReference type="SAM" id="SignalP"/>
    </source>
</evidence>
<dbReference type="EMBL" id="VJMJ01000002">
    <property type="protein sequence ID" value="KAF0745374.1"/>
    <property type="molecule type" value="Genomic_DNA"/>
</dbReference>
<keyword evidence="5" id="KW-1185">Reference proteome</keyword>
<protein>
    <recommendedName>
        <fullName evidence="6">EGF-like domain-containing protein</fullName>
    </recommendedName>
</protein>
<reference evidence="4 5" key="1">
    <citation type="submission" date="2019-07" db="EMBL/GenBank/DDBJ databases">
        <title>Genomics analysis of Aphanomyces spp. identifies a new class of oomycete effector associated with host adaptation.</title>
        <authorList>
            <person name="Gaulin E."/>
        </authorList>
    </citation>
    <scope>NUCLEOTIDE SEQUENCE [LARGE SCALE GENOMIC DNA]</scope>
    <source>
        <strain evidence="4 5">ATCC 201684</strain>
    </source>
</reference>
<feature type="signal peptide" evidence="3">
    <location>
        <begin position="1"/>
        <end position="20"/>
    </location>
</feature>
<dbReference type="AlphaFoldDB" id="A0A6G0XXN4"/>
<gene>
    <name evidence="4" type="ORF">Ae201684_000395</name>
</gene>
<evidence type="ECO:0000256" key="1">
    <source>
        <dbReference type="SAM" id="MobiDB-lite"/>
    </source>
</evidence>
<feature type="region of interest" description="Disordered" evidence="1">
    <location>
        <begin position="214"/>
        <end position="250"/>
    </location>
</feature>
<proteinExistence type="predicted"/>
<feature type="region of interest" description="Disordered" evidence="1">
    <location>
        <begin position="284"/>
        <end position="338"/>
    </location>
</feature>
<keyword evidence="3" id="KW-0732">Signal</keyword>
<evidence type="ECO:0008006" key="6">
    <source>
        <dbReference type="Google" id="ProtNLM"/>
    </source>
</evidence>
<accession>A0A6G0XXN4</accession>
<comment type="caution">
    <text evidence="4">The sequence shown here is derived from an EMBL/GenBank/DDBJ whole genome shotgun (WGS) entry which is preliminary data.</text>
</comment>